<reference evidence="8" key="1">
    <citation type="journal article" date="2006" name="Proc. Natl. Acad. Sci. U.S.A.">
        <title>Genome analysis of the smallest free-living eukaryote Ostreococcus tauri unveils many unique features.</title>
        <authorList>
            <person name="Derelle E."/>
            <person name="Ferraz C."/>
            <person name="Rombauts S."/>
            <person name="Rouze P."/>
            <person name="Worden A.Z."/>
            <person name="Robbens S."/>
            <person name="Partensky F."/>
            <person name="Degroeve S."/>
            <person name="Echeynie S."/>
            <person name="Cooke R."/>
            <person name="Saeys Y."/>
            <person name="Wuyts J."/>
            <person name="Jabbari K."/>
            <person name="Bowler C."/>
            <person name="Panaud O."/>
            <person name="Piegu B."/>
            <person name="Ball S.G."/>
            <person name="Ral J.-P."/>
            <person name="Bouget F.-Y."/>
            <person name="Piganeau G."/>
            <person name="De Baets B."/>
            <person name="Picard A."/>
            <person name="Delseny M."/>
            <person name="Demaille J."/>
            <person name="Van de Peer Y."/>
            <person name="Moreau H."/>
        </authorList>
    </citation>
    <scope>NUCLEOTIDE SEQUENCE [LARGE SCALE GENOMIC DNA]</scope>
    <source>
        <strain evidence="8">OTTH 0595 / CCAP 157/2 / RCC745</strain>
    </source>
</reference>
<dbReference type="InterPro" id="IPR029058">
    <property type="entry name" value="AB_hydrolase_fold"/>
</dbReference>
<dbReference type="FunCoup" id="Q00YS6">
    <property type="interactions" value="994"/>
</dbReference>
<dbReference type="Gene3D" id="3.40.50.1820">
    <property type="entry name" value="alpha/beta hydrolase"/>
    <property type="match status" value="1"/>
</dbReference>
<proteinExistence type="inferred from homology"/>
<evidence type="ECO:0000256" key="5">
    <source>
        <dbReference type="ARBA" id="ARBA00023242"/>
    </source>
</evidence>
<dbReference type="GO" id="GO:0005640">
    <property type="term" value="C:nuclear outer membrane"/>
    <property type="evidence" value="ECO:0007669"/>
    <property type="project" value="UniProtKB-SubCell"/>
</dbReference>
<dbReference type="AlphaFoldDB" id="Q00YS6"/>
<keyword evidence="2" id="KW-0812">Transmembrane</keyword>
<accession>Q00YS6</accession>
<dbReference type="RefSeq" id="XP_003082030.1">
    <property type="nucleotide sequence ID" value="XM_003081982.1"/>
</dbReference>
<dbReference type="EMBL" id="CAID01000011">
    <property type="protein sequence ID" value="CAL55833.1"/>
    <property type="molecule type" value="Genomic_DNA"/>
</dbReference>
<evidence type="ECO:0000256" key="6">
    <source>
        <dbReference type="ARBA" id="ARBA00034303"/>
    </source>
</evidence>
<dbReference type="InParanoid" id="Q00YS6"/>
<evidence type="ECO:0000313" key="7">
    <source>
        <dbReference type="EMBL" id="CAL55833.1"/>
    </source>
</evidence>
<dbReference type="SUPFAM" id="SSF53474">
    <property type="entry name" value="alpha/beta-Hydrolases"/>
    <property type="match status" value="1"/>
</dbReference>
<dbReference type="Proteomes" id="UP000009170">
    <property type="component" value="Unassembled WGS sequence"/>
</dbReference>
<name>Q00YS6_OSTTA</name>
<organism evidence="7 8">
    <name type="scientific">Ostreococcus tauri</name>
    <name type="common">Marine green alga</name>
    <dbReference type="NCBI Taxonomy" id="70448"/>
    <lineage>
        <taxon>Eukaryota</taxon>
        <taxon>Viridiplantae</taxon>
        <taxon>Chlorophyta</taxon>
        <taxon>Mamiellophyceae</taxon>
        <taxon>Mamiellales</taxon>
        <taxon>Bathycoccaceae</taxon>
        <taxon>Ostreococcus</taxon>
    </lineage>
</organism>
<dbReference type="InterPro" id="IPR008547">
    <property type="entry name" value="DUF829_TMEM53"/>
</dbReference>
<dbReference type="KEGG" id="ota:OT_ostta11g02100"/>
<comment type="caution">
    <text evidence="7">The sequence shown here is derived from an EMBL/GenBank/DDBJ whole genome shotgun (WGS) entry which is preliminary data.</text>
</comment>
<comment type="similarity">
    <text evidence="1">Belongs to the TMEM53 family.</text>
</comment>
<reference evidence="7 8" key="2">
    <citation type="journal article" date="2014" name="BMC Genomics">
        <title>An improved genome of the model marine alga Ostreococcus tauri unfolds by assessing Illumina de novo assemblies.</title>
        <authorList>
            <person name="Blanc-Mathieu R."/>
            <person name="Verhelst B."/>
            <person name="Derelle E."/>
            <person name="Rombauts S."/>
            <person name="Bouget F.Y."/>
            <person name="Carre I."/>
            <person name="Chateau A."/>
            <person name="Eyre-Walker A."/>
            <person name="Grimsley N."/>
            <person name="Moreau H."/>
            <person name="Piegu B."/>
            <person name="Rivals E."/>
            <person name="Schackwitz W."/>
            <person name="Van de Peer Y."/>
            <person name="Piganeau G."/>
        </authorList>
    </citation>
    <scope>NUCLEOTIDE SEQUENCE [LARGE SCALE GENOMIC DNA]</scope>
    <source>
        <strain evidence="8">OTTH 0595 / CCAP 157/2 / RCC745</strain>
    </source>
</reference>
<keyword evidence="8" id="KW-1185">Reference proteome</keyword>
<dbReference type="Pfam" id="PF05705">
    <property type="entry name" value="DUF829"/>
    <property type="match status" value="1"/>
</dbReference>
<dbReference type="GeneID" id="9833650"/>
<gene>
    <name evidence="7" type="ORF">OT_ostta11g02100</name>
</gene>
<dbReference type="OMA" id="CEIGREA"/>
<evidence type="ECO:0008006" key="9">
    <source>
        <dbReference type="Google" id="ProtNLM"/>
    </source>
</evidence>
<dbReference type="PANTHER" id="PTHR12265">
    <property type="entry name" value="TRANSMEMBRANE PROTEIN 53"/>
    <property type="match status" value="1"/>
</dbReference>
<keyword evidence="3" id="KW-1133">Transmembrane helix</keyword>
<comment type="subcellular location">
    <subcellularLocation>
        <location evidence="6">Nucleus outer membrane</location>
        <topology evidence="6">Single-pass membrane protein</topology>
    </subcellularLocation>
</comment>
<dbReference type="OrthoDB" id="564271at2759"/>
<evidence type="ECO:0000256" key="3">
    <source>
        <dbReference type="ARBA" id="ARBA00022989"/>
    </source>
</evidence>
<evidence type="ECO:0000313" key="8">
    <source>
        <dbReference type="Proteomes" id="UP000009170"/>
    </source>
</evidence>
<evidence type="ECO:0000256" key="1">
    <source>
        <dbReference type="ARBA" id="ARBA00007387"/>
    </source>
</evidence>
<keyword evidence="4" id="KW-0472">Membrane</keyword>
<sequence>MLRAASLRAIVGVRATASSARRARDDRPSRRTLRAASSTSASVSSTTIAPFCELLSRDESSSNATRPLAVVIGWFGCELRHVKKYAMMYVDAEWDAVAVAPPSVSTLVPSVADAYGDYVLRALSKRQATERRGPIVVHVASNGGFIFAGNLMLKARNGDARARALFDRTKGFVFDCAPGNLRPDIIARAAAAVIGGASATTEPAPIFEAFAKALMMRPSIDARLRSIDEVWGKAPASSVEDASWTPPHCPAMFAYSEADVLISPREIEAFARLREEKTGARSDLHKYHDAAHCEIGREASRFDDYRKKVHTFLSEIRGATVQ</sequence>
<keyword evidence="5" id="KW-0539">Nucleus</keyword>
<protein>
    <recommendedName>
        <fullName evidence="9">Alpha/Beta hydrolase protein</fullName>
    </recommendedName>
</protein>
<dbReference type="PANTHER" id="PTHR12265:SF30">
    <property type="entry name" value="TRANSMEMBRANE PROTEIN 53"/>
    <property type="match status" value="1"/>
</dbReference>
<dbReference type="ESTHER" id="ostta-q00ys6">
    <property type="family name" value="Duf_829"/>
</dbReference>
<evidence type="ECO:0000256" key="2">
    <source>
        <dbReference type="ARBA" id="ARBA00022692"/>
    </source>
</evidence>
<evidence type="ECO:0000256" key="4">
    <source>
        <dbReference type="ARBA" id="ARBA00023136"/>
    </source>
</evidence>